<dbReference type="EMBL" id="APCN01007896">
    <property type="status" value="NOT_ANNOTATED_CDS"/>
    <property type="molecule type" value="Genomic_DNA"/>
</dbReference>
<name>A0A182IH85_ANOAR</name>
<dbReference type="AlphaFoldDB" id="A0A182IH85"/>
<sequence>MMERALACCTLNNESGLFGSAFLLGLISQGFEG</sequence>
<evidence type="ECO:0000313" key="1">
    <source>
        <dbReference type="EnsemblMetazoa" id="AARA014819-PA"/>
    </source>
</evidence>
<dbReference type="VEuPathDB" id="VectorBase:AARA014819"/>
<evidence type="ECO:0000313" key="2">
    <source>
        <dbReference type="Proteomes" id="UP000075840"/>
    </source>
</evidence>
<keyword evidence="2" id="KW-1185">Reference proteome</keyword>
<dbReference type="Proteomes" id="UP000075840">
    <property type="component" value="Unassembled WGS sequence"/>
</dbReference>
<organism evidence="1 2">
    <name type="scientific">Anopheles arabiensis</name>
    <name type="common">Mosquito</name>
    <dbReference type="NCBI Taxonomy" id="7173"/>
    <lineage>
        <taxon>Eukaryota</taxon>
        <taxon>Metazoa</taxon>
        <taxon>Ecdysozoa</taxon>
        <taxon>Arthropoda</taxon>
        <taxon>Hexapoda</taxon>
        <taxon>Insecta</taxon>
        <taxon>Pterygota</taxon>
        <taxon>Neoptera</taxon>
        <taxon>Endopterygota</taxon>
        <taxon>Diptera</taxon>
        <taxon>Nematocera</taxon>
        <taxon>Culicoidea</taxon>
        <taxon>Culicidae</taxon>
        <taxon>Anophelinae</taxon>
        <taxon>Anopheles</taxon>
    </lineage>
</organism>
<protein>
    <submittedName>
        <fullName evidence="1">Uncharacterized protein</fullName>
    </submittedName>
</protein>
<accession>A0A182IH85</accession>
<dbReference type="EnsemblMetazoa" id="AARA014819-RA">
    <property type="protein sequence ID" value="AARA014819-PA"/>
    <property type="gene ID" value="AARA014819"/>
</dbReference>
<proteinExistence type="predicted"/>
<reference evidence="1" key="1">
    <citation type="submission" date="2022-08" db="UniProtKB">
        <authorList>
            <consortium name="EnsemblMetazoa"/>
        </authorList>
    </citation>
    <scope>IDENTIFICATION</scope>
    <source>
        <strain evidence="1">Dongola</strain>
    </source>
</reference>